<reference evidence="9 10" key="1">
    <citation type="journal article" date="2007" name="Nat. Biotechnol.">
        <title>Genome sequence and identification of candidate vaccine antigens from the animal pathogen Dichelobacter nodosus.</title>
        <authorList>
            <person name="Myers G.S."/>
            <person name="Parker D."/>
            <person name="Al-Hasani K."/>
            <person name="Kennan R.M."/>
            <person name="Seemann T."/>
            <person name="Ren Q."/>
            <person name="Badger J.H."/>
            <person name="Selengut J.D."/>
            <person name="Deboy R.T."/>
            <person name="Tettelin H."/>
            <person name="Boyce J.D."/>
            <person name="McCarl V.P."/>
            <person name="Han X."/>
            <person name="Nelson W.C."/>
            <person name="Madupu R."/>
            <person name="Mohamoud Y."/>
            <person name="Holley T."/>
            <person name="Fedorova N."/>
            <person name="Khouri H."/>
            <person name="Bottomley S.P."/>
            <person name="Whittington R.J."/>
            <person name="Adler B."/>
            <person name="Songer J.G."/>
            <person name="Rood J.I."/>
            <person name="Paulsen I.T."/>
        </authorList>
    </citation>
    <scope>NUCLEOTIDE SEQUENCE [LARGE SCALE GENOMIC DNA]</scope>
    <source>
        <strain evidence="9 10">VCS1703A</strain>
    </source>
</reference>
<dbReference type="InterPro" id="IPR010141">
    <property type="entry name" value="FGAM_synthase"/>
</dbReference>
<keyword evidence="4" id="KW-0658">Purine biosynthesis</keyword>
<dbReference type="GO" id="GO:0005524">
    <property type="term" value="F:ATP binding"/>
    <property type="evidence" value="ECO:0007669"/>
    <property type="project" value="UniProtKB-KW"/>
</dbReference>
<dbReference type="Proteomes" id="UP000000248">
    <property type="component" value="Chromosome"/>
</dbReference>
<dbReference type="InterPro" id="IPR029062">
    <property type="entry name" value="Class_I_gatase-like"/>
</dbReference>
<evidence type="ECO:0000259" key="8">
    <source>
        <dbReference type="Pfam" id="PF18072"/>
    </source>
</evidence>
<dbReference type="InterPro" id="IPR036676">
    <property type="entry name" value="PurM-like_C_sf"/>
</dbReference>
<evidence type="ECO:0000259" key="7">
    <source>
        <dbReference type="Pfam" id="PF02769"/>
    </source>
</evidence>
<gene>
    <name evidence="9" type="ordered locus">DNO_1110</name>
</gene>
<protein>
    <submittedName>
        <fullName evidence="9">Phosphoribosylformylglycinamidine synthase</fullName>
        <ecNumber evidence="9">6.3.5.3</ecNumber>
    </submittedName>
</protein>
<dbReference type="CDD" id="cd02203">
    <property type="entry name" value="PurL_repeat1"/>
    <property type="match status" value="1"/>
</dbReference>
<dbReference type="Pfam" id="PF02769">
    <property type="entry name" value="AIRS_C"/>
    <property type="match status" value="1"/>
</dbReference>
<dbReference type="SUPFAM" id="SSF52317">
    <property type="entry name" value="Class I glutamine amidotransferase-like"/>
    <property type="match status" value="1"/>
</dbReference>
<evidence type="ECO:0000256" key="2">
    <source>
        <dbReference type="ARBA" id="ARBA00022723"/>
    </source>
</evidence>
<dbReference type="GO" id="GO:0046872">
    <property type="term" value="F:metal ion binding"/>
    <property type="evidence" value="ECO:0007669"/>
    <property type="project" value="UniProtKB-KW"/>
</dbReference>
<dbReference type="EMBL" id="CP000513">
    <property type="protein sequence ID" value="ABQ13466.1"/>
    <property type="molecule type" value="Genomic_DNA"/>
</dbReference>
<dbReference type="EC" id="6.3.5.3" evidence="9"/>
<proteinExistence type="predicted"/>
<name>A5EXN9_DICNV</name>
<dbReference type="SMART" id="SM01211">
    <property type="entry name" value="GATase_5"/>
    <property type="match status" value="1"/>
</dbReference>
<sequence length="1235" mass="134717">MFHRIYIRKRPAFRHLPFSLSELCAQLNLPALKQLETIAIYDLYGCPEHALPQAITDVFSDPVSDEVIEELPSSDDILVIEPLPGQFDQRADAAEQCLRLLNSAFAATKVCTATAWLISGTLDAAARDRLKNYLLNPIESREKDLKITALPEIQLPPPVPRYKTFSQMGTAALDAWRHSQGLAMSLADLQLVQHYFQQKKRVPSETEIRVLDTYWSDHCRHTTFTTELTNIQFPSSAFGKAMQQDYEDVLAKRRVVYGADAEKRPMTLMDLATIDAKYQRKQGNLVDVEVSAEVNACSVFVDVYENNQRRPWLLQFKNETHNHPTEIEPFGGASTCIGGAIRDPLSGRAYVYQALRLSGCADPREAIADTLTGKLPQIVIAQRAAAGASSYGNQIGLATGQVVEIYHAGYKAKHLEVGAVVAAAPAEHVRRETPKAGDIVVLLGGATGRDGCGGATGSSREHNRDSLTQSAAEVQKGNAPEERKLQRLFRQAAFAQKVKRCNDFGAGGVCVAVGEIASSLDINLDAVPVKYQGLSATELAISESQERMAIVIAAEDFAAISDLAAKENLSACKIAQVTDSGKMIMRYRGEVVVELDRAFLDSNGAVNQQNSVVLTDAKCSPKKEHYSWKNRFQNQLTTLAHSDLRGLGDRFDFSVGASCVLLPYGGKYHATPAEASAYLLPTETPTDTTSLLAYGFNPELSSHHPYLGGMAAVMEASAKIIACGGNIRQTHFSLQEYFPKLGNDGTRWGAPFAALLGAHHALSALNRAAIGGKDSMSGSFQSLDVPPTLIAFAVNAISAQQILSPEFKAAEEYVYWLRCPADELGRPNCALLLEHNDFINELNHAGLLTALRSVRHGGVLQAIYEAMLGNRIGCGMAALPQDAFEAEYGSFLLTSQQPLPDRLHLHYLGMTLAEAHLSINHELLSLDELQQKQQSLSAIYPLNSKEPQNDAPIPAVSVQKAPVVLKQRCAQPRVCLPAFYGTNSELDTGRAFVRVGGSVSEVVICNRHQKDIDDSVQRFVRTLENSQILALSGGFSVGDEPDGSGKFIANTLRQPQIADAIEAFLQRDGLILGICNGFQALIKCGLLPYGKLQQRAPNDPTLTHNHIQRHIARIVTTVISNNHSPWLQDFKVGSCHDIAISHGEGLFWAESSVLQTLSANGQIATQYANPDTGKASLLPIYNPNGSHWAIEAITSPCGRILGKMGHSERYQAGIYRNHPNFRPQNIFAAGIKAFS</sequence>
<dbReference type="eggNOG" id="COG0046">
    <property type="taxonomic scope" value="Bacteria"/>
</dbReference>
<evidence type="ECO:0000256" key="6">
    <source>
        <dbReference type="ARBA" id="ARBA00022842"/>
    </source>
</evidence>
<keyword evidence="6" id="KW-0460">Magnesium</keyword>
<dbReference type="Gene3D" id="3.30.1330.10">
    <property type="entry name" value="PurM-like, N-terminal domain"/>
    <property type="match status" value="2"/>
</dbReference>
<dbReference type="PANTHER" id="PTHR10099:SF1">
    <property type="entry name" value="PHOSPHORIBOSYLFORMYLGLYCINAMIDINE SYNTHASE"/>
    <property type="match status" value="1"/>
</dbReference>
<dbReference type="NCBIfam" id="TIGR01857">
    <property type="entry name" value="FGAM-synthase"/>
    <property type="match status" value="1"/>
</dbReference>
<dbReference type="HOGENOM" id="CLU_003100_2_0_6"/>
<organism evidence="9 10">
    <name type="scientific">Dichelobacter nodosus (strain VCS1703A)</name>
    <dbReference type="NCBI Taxonomy" id="246195"/>
    <lineage>
        <taxon>Bacteria</taxon>
        <taxon>Pseudomonadati</taxon>
        <taxon>Pseudomonadota</taxon>
        <taxon>Gammaproteobacteria</taxon>
        <taxon>Cardiobacteriales</taxon>
        <taxon>Cardiobacteriaceae</taxon>
        <taxon>Dichelobacter</taxon>
    </lineage>
</organism>
<evidence type="ECO:0000256" key="1">
    <source>
        <dbReference type="ARBA" id="ARBA00022598"/>
    </source>
</evidence>
<dbReference type="InterPro" id="IPR010918">
    <property type="entry name" value="PurM-like_C_dom"/>
</dbReference>
<dbReference type="GO" id="GO:0006164">
    <property type="term" value="P:purine nucleotide biosynthetic process"/>
    <property type="evidence" value="ECO:0007669"/>
    <property type="project" value="UniProtKB-KW"/>
</dbReference>
<dbReference type="STRING" id="246195.DNO_1110"/>
<evidence type="ECO:0000256" key="4">
    <source>
        <dbReference type="ARBA" id="ARBA00022755"/>
    </source>
</evidence>
<accession>A5EXN9</accession>
<dbReference type="RefSeq" id="WP_012031414.1">
    <property type="nucleotide sequence ID" value="NC_009446.1"/>
</dbReference>
<dbReference type="CDD" id="cd02204">
    <property type="entry name" value="PurL_repeat2"/>
    <property type="match status" value="1"/>
</dbReference>
<dbReference type="KEGG" id="dno:DNO_1110"/>
<dbReference type="SUPFAM" id="SSF56042">
    <property type="entry name" value="PurM C-terminal domain-like"/>
    <property type="match status" value="2"/>
</dbReference>
<dbReference type="PANTHER" id="PTHR10099">
    <property type="entry name" value="PHOSPHORIBOSYLFORMYLGLYCINAMIDINE SYNTHASE"/>
    <property type="match status" value="1"/>
</dbReference>
<evidence type="ECO:0000313" key="9">
    <source>
        <dbReference type="EMBL" id="ABQ13466.1"/>
    </source>
</evidence>
<dbReference type="AlphaFoldDB" id="A5EXN9"/>
<dbReference type="eggNOG" id="COG0047">
    <property type="taxonomic scope" value="Bacteria"/>
</dbReference>
<feature type="domain" description="PurM-like C-terminal" evidence="7">
    <location>
        <begin position="435"/>
        <end position="586"/>
    </location>
</feature>
<evidence type="ECO:0000256" key="3">
    <source>
        <dbReference type="ARBA" id="ARBA00022741"/>
    </source>
</evidence>
<dbReference type="Pfam" id="PF18072">
    <property type="entry name" value="FGAR-AT_linker"/>
    <property type="match status" value="1"/>
</dbReference>
<evidence type="ECO:0000256" key="5">
    <source>
        <dbReference type="ARBA" id="ARBA00022840"/>
    </source>
</evidence>
<dbReference type="Gene3D" id="3.40.50.880">
    <property type="match status" value="1"/>
</dbReference>
<keyword evidence="5" id="KW-0067">ATP-binding</keyword>
<keyword evidence="2" id="KW-0479">Metal-binding</keyword>
<keyword evidence="10" id="KW-1185">Reference proteome</keyword>
<dbReference type="GO" id="GO:0004642">
    <property type="term" value="F:phosphoribosylformylglycinamidine synthase activity"/>
    <property type="evidence" value="ECO:0007669"/>
    <property type="project" value="UniProtKB-EC"/>
</dbReference>
<keyword evidence="3" id="KW-0547">Nucleotide-binding</keyword>
<dbReference type="SUPFAM" id="SSF55326">
    <property type="entry name" value="PurM N-terminal domain-like"/>
    <property type="match status" value="2"/>
</dbReference>
<dbReference type="Pfam" id="PF13507">
    <property type="entry name" value="GATase_5"/>
    <property type="match status" value="1"/>
</dbReference>
<dbReference type="InterPro" id="IPR036921">
    <property type="entry name" value="PurM-like_N_sf"/>
</dbReference>
<keyword evidence="1 9" id="KW-0436">Ligase</keyword>
<evidence type="ECO:0000313" key="10">
    <source>
        <dbReference type="Proteomes" id="UP000000248"/>
    </source>
</evidence>
<dbReference type="InterPro" id="IPR041609">
    <property type="entry name" value="PurL_linker"/>
</dbReference>
<dbReference type="OrthoDB" id="9804441at2"/>
<dbReference type="Gene3D" id="3.90.650.10">
    <property type="entry name" value="PurM-like C-terminal domain"/>
    <property type="match status" value="1"/>
</dbReference>
<feature type="domain" description="Phosphoribosylformylglycinamidine synthase linker" evidence="8">
    <location>
        <begin position="177"/>
        <end position="221"/>
    </location>
</feature>
<dbReference type="GO" id="GO:0005737">
    <property type="term" value="C:cytoplasm"/>
    <property type="evidence" value="ECO:0007669"/>
    <property type="project" value="TreeGrafter"/>
</dbReference>